<keyword evidence="3" id="KW-1185">Reference proteome</keyword>
<reference evidence="2 3" key="1">
    <citation type="submission" date="2023-07" db="EMBL/GenBank/DDBJ databases">
        <title>Genomic Encyclopedia of Type Strains, Phase IV (KMG-IV): sequencing the most valuable type-strain genomes for metagenomic binning, comparative biology and taxonomic classification.</title>
        <authorList>
            <person name="Goeker M."/>
        </authorList>
    </citation>
    <scope>NUCLEOTIDE SEQUENCE [LARGE SCALE GENOMIC DNA]</scope>
    <source>
        <strain evidence="2 3">DSM 18695</strain>
    </source>
</reference>
<dbReference type="InterPro" id="IPR007345">
    <property type="entry name" value="Polysacch_pyruvyl_Trfase"/>
</dbReference>
<dbReference type="RefSeq" id="WP_307349443.1">
    <property type="nucleotide sequence ID" value="NZ_JAUSVS010000004.1"/>
</dbReference>
<proteinExistence type="predicted"/>
<dbReference type="EMBL" id="JAUSVS010000004">
    <property type="protein sequence ID" value="MDQ0464635.1"/>
    <property type="molecule type" value="Genomic_DNA"/>
</dbReference>
<organism evidence="2 3">
    <name type="scientific">Caulobacter ginsengisoli</name>
    <dbReference type="NCBI Taxonomy" id="400775"/>
    <lineage>
        <taxon>Bacteria</taxon>
        <taxon>Pseudomonadati</taxon>
        <taxon>Pseudomonadota</taxon>
        <taxon>Alphaproteobacteria</taxon>
        <taxon>Caulobacterales</taxon>
        <taxon>Caulobacteraceae</taxon>
        <taxon>Caulobacter</taxon>
    </lineage>
</organism>
<accession>A0ABU0IRJ5</accession>
<protein>
    <submittedName>
        <fullName evidence="2">GNAT superfamily N-acetyltransferase</fullName>
    </submittedName>
</protein>
<dbReference type="Proteomes" id="UP001228905">
    <property type="component" value="Unassembled WGS sequence"/>
</dbReference>
<feature type="domain" description="Polysaccharide pyruvyl transferase" evidence="1">
    <location>
        <begin position="67"/>
        <end position="266"/>
    </location>
</feature>
<evidence type="ECO:0000313" key="3">
    <source>
        <dbReference type="Proteomes" id="UP001228905"/>
    </source>
</evidence>
<gene>
    <name evidence="2" type="ORF">QO010_002419</name>
</gene>
<evidence type="ECO:0000259" key="1">
    <source>
        <dbReference type="Pfam" id="PF04230"/>
    </source>
</evidence>
<dbReference type="Pfam" id="PF04230">
    <property type="entry name" value="PS_pyruv_trans"/>
    <property type="match status" value="1"/>
</dbReference>
<comment type="caution">
    <text evidence="2">The sequence shown here is derived from an EMBL/GenBank/DDBJ whole genome shotgun (WGS) entry which is preliminary data.</text>
</comment>
<evidence type="ECO:0000313" key="2">
    <source>
        <dbReference type="EMBL" id="MDQ0464635.1"/>
    </source>
</evidence>
<name>A0ABU0IRJ5_9CAUL</name>
<sequence length="332" mass="35073">MSGRAAIPIVVINDTRVDRHHGCGRVMRTLLDLASANELEVIATAPAHADWRADPAFMAAFERARLVIVNGEGTIHHDRPAGALLLEAGAAARARGIPAALINASWQTNPAASLAEFALIAARETRSVDEIAEAGFRARRVPDLSLYETVTPAPRRQGVGFTDSVVRSLVPALESARRRVRGVPVPIQYGGGRLAWVRQTLGRQDLLHPARLVALAGARLASYGARSADDAAYMDRIAGLEMLVTGRFHAATFALAAGTPLLALDSNTHKIAAVLEDAGLDPARLIGPTELAALRPVPVPWSAAEQANLADYLADGQRATAALFADLAVLAA</sequence>